<dbReference type="InterPro" id="IPR020845">
    <property type="entry name" value="AMP-binding_CS"/>
</dbReference>
<dbReference type="InterPro" id="IPR045851">
    <property type="entry name" value="AMP-bd_C_sf"/>
</dbReference>
<dbReference type="InterPro" id="IPR025110">
    <property type="entry name" value="AMP-bd_C"/>
</dbReference>
<evidence type="ECO:0000313" key="1">
    <source>
        <dbReference type="EMBL" id="GAK64246.1"/>
    </source>
</evidence>
<dbReference type="Pfam" id="PF00501">
    <property type="entry name" value="AMP-binding"/>
    <property type="match status" value="1"/>
</dbReference>
<gene>
    <name evidence="1" type="ORF">PAN0_004d2456</name>
</gene>
<dbReference type="OrthoDB" id="6509636at2759"/>
<dbReference type="HOGENOM" id="CLU_000022_59_2_1"/>
<dbReference type="PROSITE" id="PS00455">
    <property type="entry name" value="AMP_BINDING"/>
    <property type="match status" value="1"/>
</dbReference>
<reference evidence="2" key="1">
    <citation type="journal article" date="2014" name="Genome Announc.">
        <title>Draft Genome Sequence of the Yeast Pseudozyma antarctica Type Strain JCM10317, a Producer of the Glycolipid Biosurfactants, Mannosylerythritol Lipids.</title>
        <authorList>
            <person name="Saika A."/>
            <person name="Koike H."/>
            <person name="Hori T."/>
            <person name="Fukuoka T."/>
            <person name="Sato S."/>
            <person name="Habe H."/>
            <person name="Kitamoto D."/>
            <person name="Morita T."/>
        </authorList>
    </citation>
    <scope>NUCLEOTIDE SEQUENCE [LARGE SCALE GENOMIC DNA]</scope>
    <source>
        <strain evidence="2">JCM 10317</strain>
    </source>
</reference>
<organism evidence="1 2">
    <name type="scientific">Pseudozyma antarctica</name>
    <name type="common">Yeast</name>
    <name type="synonym">Candida antarctica</name>
    <dbReference type="NCBI Taxonomy" id="84753"/>
    <lineage>
        <taxon>Eukaryota</taxon>
        <taxon>Fungi</taxon>
        <taxon>Dikarya</taxon>
        <taxon>Basidiomycota</taxon>
        <taxon>Ustilaginomycotina</taxon>
        <taxon>Ustilaginomycetes</taxon>
        <taxon>Ustilaginales</taxon>
        <taxon>Ustilaginaceae</taxon>
        <taxon>Moesziomyces</taxon>
    </lineage>
</organism>
<sequence>MIFTSAAEPVKELPDHLDVYGFLFEYFPSSRPDTRNTGLPLFIDEQTAQQWTFEETKENTDLLSVALAEKCGIKPDTRAAIYATNSIYYPATIWAMHRLGAVVSPANAAFMAKELGLQIQESNSKLLFVSEDPVSLKNAFEAAKIANIPRDRIVIIQEPYTVLKYSESNYGRIQRKSQGAWTLAGLIEEGRDIVKAKGDAILTSTRYKLKPGEAKTKIAFLLFSSGTTGLPKGVAIQHFAVTSNALQTMAFNKVGSSLGAKGRFCPGKDVSLGVLPQVHIFGLSTCTHFPFYAGIANVVISKFRGIEAMIKTIIKYKISVWWLVPPMVVLFCKDPSVAPYLDELRKVARFAMVGAAPLSEDLSRQFSKIFPKLDWGQGSGMTETCSVTTMFPVGEPVVMGSAGRLFSNTEAKVVNSEGTEVGYDELGELWLRGPQITLGYTNNEKATRETYVEGGWLRSGDEVRIDRNGDVFFIDRLKELIKVKGFQVAPAELEGFLLDHPDVSDAGVIGIQDESAGELPFAFIALSQDAKKRAASGGSKQQDEIRQSILKFVADNKTRYKHLCGVAFIDAIPKTASGKILRREMRDMAKKLAPEDLRQKRDVAAKL</sequence>
<dbReference type="Gene3D" id="3.30.300.30">
    <property type="match status" value="1"/>
</dbReference>
<dbReference type="Gene3D" id="3.40.50.12780">
    <property type="entry name" value="N-terminal domain of ligase-like"/>
    <property type="match status" value="1"/>
</dbReference>
<dbReference type="RefSeq" id="XP_014657886.1">
    <property type="nucleotide sequence ID" value="XM_014802400.1"/>
</dbReference>
<dbReference type="GeneID" id="26303301"/>
<keyword evidence="1" id="KW-0436">Ligase</keyword>
<dbReference type="PANTHER" id="PTHR24096">
    <property type="entry name" value="LONG-CHAIN-FATTY-ACID--COA LIGASE"/>
    <property type="match status" value="1"/>
</dbReference>
<dbReference type="PANTHER" id="PTHR24096:SF422">
    <property type="entry name" value="BCDNA.GH02901"/>
    <property type="match status" value="1"/>
</dbReference>
<dbReference type="GO" id="GO:0016405">
    <property type="term" value="F:CoA-ligase activity"/>
    <property type="evidence" value="ECO:0007669"/>
    <property type="project" value="TreeGrafter"/>
</dbReference>
<name>A0A081CC50_PSEA2</name>
<dbReference type="SUPFAM" id="SSF56801">
    <property type="entry name" value="Acetyl-CoA synthetase-like"/>
    <property type="match status" value="1"/>
</dbReference>
<protein>
    <submittedName>
        <fullName evidence="1">Phenylacetyl-CoA ligase</fullName>
    </submittedName>
</protein>
<dbReference type="EMBL" id="DF830071">
    <property type="protein sequence ID" value="GAK64246.1"/>
    <property type="molecule type" value="Genomic_DNA"/>
</dbReference>
<proteinExistence type="predicted"/>
<dbReference type="InterPro" id="IPR042099">
    <property type="entry name" value="ANL_N_sf"/>
</dbReference>
<dbReference type="Pfam" id="PF13193">
    <property type="entry name" value="AMP-binding_C"/>
    <property type="match status" value="1"/>
</dbReference>
<dbReference type="InterPro" id="IPR000873">
    <property type="entry name" value="AMP-dep_synth/lig_dom"/>
</dbReference>
<dbReference type="Proteomes" id="UP000053758">
    <property type="component" value="Unassembled WGS sequence"/>
</dbReference>
<accession>A0A081CC50</accession>
<dbReference type="AlphaFoldDB" id="A0A081CC50"/>
<evidence type="ECO:0000313" key="2">
    <source>
        <dbReference type="Proteomes" id="UP000053758"/>
    </source>
</evidence>
<keyword evidence="2" id="KW-1185">Reference proteome</keyword>